<keyword evidence="1 4" id="KW-0378">Hydrolase</keyword>
<feature type="active site" description="Nucleophile" evidence="4">
    <location>
        <position position="83"/>
    </location>
</feature>
<dbReference type="InterPro" id="IPR050301">
    <property type="entry name" value="NTE"/>
</dbReference>
<feature type="active site" description="Proton acceptor" evidence="4">
    <location>
        <position position="247"/>
    </location>
</feature>
<dbReference type="PATRIC" id="fig|1069642.3.peg.1946"/>
<evidence type="ECO:0000256" key="3">
    <source>
        <dbReference type="ARBA" id="ARBA00023098"/>
    </source>
</evidence>
<accession>K7YP86</accession>
<proteinExistence type="predicted"/>
<feature type="short sequence motif" description="GXGXXG" evidence="4">
    <location>
        <begin position="48"/>
        <end position="53"/>
    </location>
</feature>
<dbReference type="Pfam" id="PF01734">
    <property type="entry name" value="Patatin"/>
    <property type="match status" value="1"/>
</dbReference>
<dbReference type="SUPFAM" id="SSF52151">
    <property type="entry name" value="FabD/lysophospholipase-like"/>
    <property type="match status" value="1"/>
</dbReference>
<feature type="domain" description="PNPLA" evidence="5">
    <location>
        <begin position="44"/>
        <end position="260"/>
    </location>
</feature>
<dbReference type="HOGENOM" id="CLU_042893_0_0_7"/>
<evidence type="ECO:0000313" key="6">
    <source>
        <dbReference type="EMBL" id="AFY01656.1"/>
    </source>
</evidence>
<keyword evidence="2 4" id="KW-0442">Lipid degradation</keyword>
<name>K7YP86_BDEBC</name>
<evidence type="ECO:0000313" key="7">
    <source>
        <dbReference type="Proteomes" id="UP000010074"/>
    </source>
</evidence>
<dbReference type="Gene3D" id="3.40.1090.10">
    <property type="entry name" value="Cytosolic phospholipase A2 catalytic domain"/>
    <property type="match status" value="1"/>
</dbReference>
<reference evidence="6 7" key="1">
    <citation type="journal article" date="2012" name="BMC Genomics">
        <title>Genome analysis of a simultaneously predatory and prey-independent, novel Bdellovibrio bacteriovorus from the River Tiber, supports in silico predictions of both ancient and recent lateral gene transfer from diverse bacteria.</title>
        <authorList>
            <person name="Hobley L."/>
            <person name="Lerner T.R."/>
            <person name="Williams L.E."/>
            <person name="Lambert C."/>
            <person name="Till R."/>
            <person name="Milner D.S."/>
            <person name="Basford S.M."/>
            <person name="Capeness M.J."/>
            <person name="Fenton A.K."/>
            <person name="Atterbury R.J."/>
            <person name="Harris M.A."/>
            <person name="Sockett R.E."/>
        </authorList>
    </citation>
    <scope>NUCLEOTIDE SEQUENCE [LARGE SCALE GENOMIC DNA]</scope>
    <source>
        <strain evidence="6 7">Tiberius</strain>
    </source>
</reference>
<dbReference type="InterPro" id="IPR002641">
    <property type="entry name" value="PNPLA_dom"/>
</dbReference>
<dbReference type="AlphaFoldDB" id="K7YP86"/>
<dbReference type="GO" id="GO:0016042">
    <property type="term" value="P:lipid catabolic process"/>
    <property type="evidence" value="ECO:0007669"/>
    <property type="project" value="UniProtKB-UniRule"/>
</dbReference>
<evidence type="ECO:0000256" key="1">
    <source>
        <dbReference type="ARBA" id="ARBA00022801"/>
    </source>
</evidence>
<dbReference type="GO" id="GO:0016787">
    <property type="term" value="F:hydrolase activity"/>
    <property type="evidence" value="ECO:0007669"/>
    <property type="project" value="UniProtKB-UniRule"/>
</dbReference>
<feature type="short sequence motif" description="GXSXG" evidence="4">
    <location>
        <begin position="81"/>
        <end position="85"/>
    </location>
</feature>
<dbReference type="InterPro" id="IPR016035">
    <property type="entry name" value="Acyl_Trfase/lysoPLipase"/>
</dbReference>
<organism evidence="6 7">
    <name type="scientific">Bdellovibrio bacteriovorus str. Tiberius</name>
    <dbReference type="NCBI Taxonomy" id="1069642"/>
    <lineage>
        <taxon>Bacteria</taxon>
        <taxon>Pseudomonadati</taxon>
        <taxon>Bdellovibrionota</taxon>
        <taxon>Bdellovibrionia</taxon>
        <taxon>Bdellovibrionales</taxon>
        <taxon>Pseudobdellovibrionaceae</taxon>
        <taxon>Bdellovibrio</taxon>
    </lineage>
</organism>
<dbReference type="PROSITE" id="PS51635">
    <property type="entry name" value="PNPLA"/>
    <property type="match status" value="1"/>
</dbReference>
<evidence type="ECO:0000256" key="4">
    <source>
        <dbReference type="PROSITE-ProRule" id="PRU01161"/>
    </source>
</evidence>
<evidence type="ECO:0000256" key="2">
    <source>
        <dbReference type="ARBA" id="ARBA00022963"/>
    </source>
</evidence>
<gene>
    <name evidence="6" type="ORF">Bdt_1969</name>
</gene>
<protein>
    <submittedName>
        <fullName evidence="6">Patatin family protein</fullName>
    </submittedName>
</protein>
<dbReference type="PANTHER" id="PTHR14226">
    <property type="entry name" value="NEUROPATHY TARGET ESTERASE/SWISS CHEESE D.MELANOGASTER"/>
    <property type="match status" value="1"/>
</dbReference>
<comment type="caution">
    <text evidence="4">Lacks conserved residue(s) required for the propagation of feature annotation.</text>
</comment>
<sequence length="417" mass="45591">MALFDFSIAYLYFSASPENVCPRCLLPLKIKDKRKGATLSSLGLVLSGGGARGAYQAGVINALAEISRQEGIAYPFSYYTGVSAGAINTAFLTTADNCHIGAATAKLTELWTGISAEQVYVSDIFSLSKGGIQWLMDLSMGGMKKSSPHRSLLETKPLHELIRKNCDFGNIQKNIDAKRFRAVAISALDYFTTSTVTFIQGEEKIPTWTRVRKVGIAGKITAEHVMASASIPLLFPATTVDGRFFGDGSIRNQSPCAPAIYMGARKLIAIGVRKKQDICFASQKVNTHESPSIARVVSVILNTVMMDGLEADIERIERINLNLQKIAASELDNVSVKPVKHLWISPSVDLGEVASMKTENLPPMIRYLLRGLGTLQEASEIASFLLFEKSYSTDLIEIGYKDGMNVKEQVLRLLHED</sequence>
<dbReference type="EMBL" id="CP002930">
    <property type="protein sequence ID" value="AFY01656.1"/>
    <property type="molecule type" value="Genomic_DNA"/>
</dbReference>
<dbReference type="STRING" id="1069642.Bdt_1969"/>
<dbReference type="PANTHER" id="PTHR14226:SF57">
    <property type="entry name" value="BLR7027 PROTEIN"/>
    <property type="match status" value="1"/>
</dbReference>
<keyword evidence="3 4" id="KW-0443">Lipid metabolism</keyword>
<dbReference type="KEGG" id="bbat:Bdt_1969"/>
<evidence type="ECO:0000259" key="5">
    <source>
        <dbReference type="PROSITE" id="PS51635"/>
    </source>
</evidence>
<dbReference type="Proteomes" id="UP000010074">
    <property type="component" value="Chromosome"/>
</dbReference>